<proteinExistence type="inferred from homology"/>
<evidence type="ECO:0000259" key="4">
    <source>
        <dbReference type="Pfam" id="PF16325"/>
    </source>
</evidence>
<dbReference type="PROSITE" id="PS01276">
    <property type="entry name" value="PEPTIDASE_U32"/>
    <property type="match status" value="1"/>
</dbReference>
<dbReference type="InterPro" id="IPR001539">
    <property type="entry name" value="Peptidase_U32"/>
</dbReference>
<dbReference type="Pfam" id="PF16325">
    <property type="entry name" value="Peptidase_U32_C"/>
    <property type="match status" value="1"/>
</dbReference>
<dbReference type="Pfam" id="PF01136">
    <property type="entry name" value="Peptidase_U32"/>
    <property type="match status" value="1"/>
</dbReference>
<evidence type="ECO:0000313" key="6">
    <source>
        <dbReference type="Proteomes" id="UP000199158"/>
    </source>
</evidence>
<dbReference type="GO" id="GO:0008233">
    <property type="term" value="F:peptidase activity"/>
    <property type="evidence" value="ECO:0007669"/>
    <property type="project" value="UniProtKB-KW"/>
</dbReference>
<dbReference type="GO" id="GO:0006508">
    <property type="term" value="P:proteolysis"/>
    <property type="evidence" value="ECO:0007669"/>
    <property type="project" value="UniProtKB-KW"/>
</dbReference>
<keyword evidence="1 5" id="KW-0645">Protease</keyword>
<keyword evidence="2" id="KW-0378">Hydrolase</keyword>
<comment type="similarity">
    <text evidence="3">Belongs to the peptidase U32 family.</text>
</comment>
<dbReference type="OrthoDB" id="9807498at2"/>
<reference evidence="5 6" key="1">
    <citation type="submission" date="2016-10" db="EMBL/GenBank/DDBJ databases">
        <authorList>
            <person name="de Groot N.N."/>
        </authorList>
    </citation>
    <scope>NUCLEOTIDE SEQUENCE [LARGE SCALE GENOMIC DNA]</scope>
    <source>
        <strain evidence="5 6">CGMCC 1.5070</strain>
    </source>
</reference>
<sequence>MADLIRPEVLAPAGDRERLNAAVLFGADAVYVGGKEFGMRSSPMNFSLDELKQAVEYAHQNGVRVYLTCNTVPTNDEMDRLPQYLQDAAACGIDALIVADMGVMMTAKRVVPDLELHMSTQVGIVNYVTARELHQMGAKRVVLARELSFDDIRRIRDKVPESLEIECFVHGAMCMSFSGRCLLSHYMVGRDANRGECAQPCRWGYHLMEEKRPNEFYPVYEDENGSYILNAKDLCMIEHIDKLADAGINSFKIEGRAKSAYYVAVVTNAYRNAVDSYLRDPRHFQLEAWIEEETRKVSHREYSSGFYFGAPENGQCYKNGGYVRSYDVVATVDECRDGRMYITQRNRFFAGDELEVLMPKAGFVPFVAREIFNEFDEPMQSACHAMQKLYIPTHKIFPPGSILRKLK</sequence>
<dbReference type="RefSeq" id="WP_092750564.1">
    <property type="nucleotide sequence ID" value="NZ_FOCG01000001.1"/>
</dbReference>
<dbReference type="PANTHER" id="PTHR30217">
    <property type="entry name" value="PEPTIDASE U32 FAMILY"/>
    <property type="match status" value="1"/>
</dbReference>
<evidence type="ECO:0000256" key="1">
    <source>
        <dbReference type="ARBA" id="ARBA00022670"/>
    </source>
</evidence>
<gene>
    <name evidence="5" type="ORF">SAMN05216180_0089</name>
</gene>
<accession>A0A1H7YKC9</accession>
<dbReference type="AlphaFoldDB" id="A0A1H7YKC9"/>
<dbReference type="Gene3D" id="2.40.30.10">
    <property type="entry name" value="Translation factors"/>
    <property type="match status" value="1"/>
</dbReference>
<dbReference type="Proteomes" id="UP000199158">
    <property type="component" value="Unassembled WGS sequence"/>
</dbReference>
<organism evidence="5 6">
    <name type="scientific">Hydrogenoanaerobacterium saccharovorans</name>
    <dbReference type="NCBI Taxonomy" id="474960"/>
    <lineage>
        <taxon>Bacteria</taxon>
        <taxon>Bacillati</taxon>
        <taxon>Bacillota</taxon>
        <taxon>Clostridia</taxon>
        <taxon>Eubacteriales</taxon>
        <taxon>Oscillospiraceae</taxon>
        <taxon>Hydrogenoanaerobacterium</taxon>
    </lineage>
</organism>
<keyword evidence="6" id="KW-1185">Reference proteome</keyword>
<dbReference type="InterPro" id="IPR032525">
    <property type="entry name" value="Peptidase_U32_C"/>
</dbReference>
<dbReference type="STRING" id="474960.SAMN05216180_0089"/>
<dbReference type="PANTHER" id="PTHR30217:SF6">
    <property type="entry name" value="TRNA HYDROXYLATION PROTEIN P"/>
    <property type="match status" value="1"/>
</dbReference>
<evidence type="ECO:0000313" key="5">
    <source>
        <dbReference type="EMBL" id="SEM46455.1"/>
    </source>
</evidence>
<feature type="domain" description="Peptidase family U32 C-terminal" evidence="4">
    <location>
        <begin position="324"/>
        <end position="404"/>
    </location>
</feature>
<protein>
    <submittedName>
        <fullName evidence="5">Putative protease</fullName>
    </submittedName>
</protein>
<evidence type="ECO:0000256" key="2">
    <source>
        <dbReference type="ARBA" id="ARBA00022801"/>
    </source>
</evidence>
<dbReference type="EMBL" id="FOCG01000001">
    <property type="protein sequence ID" value="SEM46455.1"/>
    <property type="molecule type" value="Genomic_DNA"/>
</dbReference>
<evidence type="ECO:0000256" key="3">
    <source>
        <dbReference type="ARBA" id="ARBA00038374"/>
    </source>
</evidence>
<name>A0A1H7YKC9_9FIRM</name>
<dbReference type="InterPro" id="IPR051454">
    <property type="entry name" value="RNA/ubiquinone_mod_enzymes"/>
</dbReference>